<dbReference type="InterPro" id="IPR029063">
    <property type="entry name" value="SAM-dependent_MTases_sf"/>
</dbReference>
<dbReference type="GO" id="GO:0008168">
    <property type="term" value="F:methyltransferase activity"/>
    <property type="evidence" value="ECO:0007669"/>
    <property type="project" value="UniProtKB-KW"/>
</dbReference>
<dbReference type="EMBL" id="MSZX01000006">
    <property type="protein sequence ID" value="OPA76842.1"/>
    <property type="molecule type" value="Genomic_DNA"/>
</dbReference>
<dbReference type="OrthoDB" id="9792989at2"/>
<evidence type="ECO:0000313" key="2">
    <source>
        <dbReference type="Proteomes" id="UP000190188"/>
    </source>
</evidence>
<evidence type="ECO:0000313" key="1">
    <source>
        <dbReference type="EMBL" id="OPA76842.1"/>
    </source>
</evidence>
<keyword evidence="1" id="KW-0808">Transferase</keyword>
<dbReference type="PANTHER" id="PTHR35276">
    <property type="entry name" value="S-ADENOSYL-L-METHIONINE-DEPENDENT METHYLTRANSFERASES SUPERFAMILY PROTEIN"/>
    <property type="match status" value="1"/>
</dbReference>
<dbReference type="STRING" id="1324314.BVG16_16945"/>
<dbReference type="GO" id="GO:0032259">
    <property type="term" value="P:methylation"/>
    <property type="evidence" value="ECO:0007669"/>
    <property type="project" value="UniProtKB-KW"/>
</dbReference>
<organism evidence="1 2">
    <name type="scientific">Paenibacillus selenitireducens</name>
    <dbReference type="NCBI Taxonomy" id="1324314"/>
    <lineage>
        <taxon>Bacteria</taxon>
        <taxon>Bacillati</taxon>
        <taxon>Bacillota</taxon>
        <taxon>Bacilli</taxon>
        <taxon>Bacillales</taxon>
        <taxon>Paenibacillaceae</taxon>
        <taxon>Paenibacillus</taxon>
    </lineage>
</organism>
<reference evidence="1 2" key="1">
    <citation type="submission" date="2017-01" db="EMBL/GenBank/DDBJ databases">
        <title>Genome analysis of Paenibacillus selenitrireducens ES3-24.</title>
        <authorList>
            <person name="Xu D."/>
            <person name="Yao R."/>
            <person name="Zheng S."/>
        </authorList>
    </citation>
    <scope>NUCLEOTIDE SEQUENCE [LARGE SCALE GENOMIC DNA]</scope>
    <source>
        <strain evidence="1 2">ES3-24</strain>
    </source>
</reference>
<keyword evidence="2" id="KW-1185">Reference proteome</keyword>
<proteinExistence type="predicted"/>
<accession>A0A1T2XAK6</accession>
<comment type="caution">
    <text evidence="1">The sequence shown here is derived from an EMBL/GenBank/DDBJ whole genome shotgun (WGS) entry which is preliminary data.</text>
</comment>
<dbReference type="Proteomes" id="UP000190188">
    <property type="component" value="Unassembled WGS sequence"/>
</dbReference>
<dbReference type="PANTHER" id="PTHR35276:SF1">
    <property type="entry name" value="TRNA (MNM(5)S(2)U34)-METHYLTRANSFERASE, CHLOROPLASTIC"/>
    <property type="match status" value="1"/>
</dbReference>
<dbReference type="AlphaFoldDB" id="A0A1T2XAK6"/>
<sequence length="203" mass="21044">MGFLSVLSYAQKLVAERAQPGDIVVDATVGTGVDTLFLAKAVGAKGTVFGFDIQPLALELARERLNAAAPSAAGAVVAAGLTDARLLLRSHAELAAALPATVHGHVAAVMFNLGYLPVAEIDASARVITLAETTLPALDAALDVLRPGGIITIVVYPGHEGGETEGDAVEAWATKLSAIRGQAVIYRMLQRPQAPYVIAVEKR</sequence>
<name>A0A1T2XAK6_9BACL</name>
<dbReference type="InterPro" id="IPR010719">
    <property type="entry name" value="MnmM_MeTrfase"/>
</dbReference>
<protein>
    <submittedName>
        <fullName evidence="1">SAM-dependent methyltransferase</fullName>
    </submittedName>
</protein>
<keyword evidence="1" id="KW-0489">Methyltransferase</keyword>
<dbReference type="Gene3D" id="3.40.50.150">
    <property type="entry name" value="Vaccinia Virus protein VP39"/>
    <property type="match status" value="1"/>
</dbReference>
<dbReference type="SUPFAM" id="SSF53335">
    <property type="entry name" value="S-adenosyl-L-methionine-dependent methyltransferases"/>
    <property type="match status" value="1"/>
</dbReference>
<gene>
    <name evidence="1" type="ORF">BVG16_16945</name>
</gene>
<dbReference type="RefSeq" id="WP_078499862.1">
    <property type="nucleotide sequence ID" value="NZ_MSZX01000006.1"/>
</dbReference>
<dbReference type="Pfam" id="PF06962">
    <property type="entry name" value="rRNA_methylase"/>
    <property type="match status" value="1"/>
</dbReference>